<dbReference type="PANTHER" id="PTHR48075">
    <property type="entry name" value="3-HYDROXYACYL-COA DEHYDROGENASE FAMILY PROTEIN"/>
    <property type="match status" value="1"/>
</dbReference>
<organism evidence="8 9">
    <name type="scientific">Marinithermofilum abyssi</name>
    <dbReference type="NCBI Taxonomy" id="1571185"/>
    <lineage>
        <taxon>Bacteria</taxon>
        <taxon>Bacillati</taxon>
        <taxon>Bacillota</taxon>
        <taxon>Bacilli</taxon>
        <taxon>Bacillales</taxon>
        <taxon>Thermoactinomycetaceae</taxon>
        <taxon>Marinithermofilum</taxon>
    </lineage>
</organism>
<feature type="binding site" evidence="5">
    <location>
        <position position="120"/>
    </location>
    <ligand>
        <name>CoA</name>
        <dbReference type="ChEBI" id="CHEBI:57287"/>
    </ligand>
</feature>
<accession>A0A8J2VH41</accession>
<dbReference type="Gene3D" id="3.40.50.720">
    <property type="entry name" value="NAD(P)-binding Rossmann-like Domain"/>
    <property type="match status" value="1"/>
</dbReference>
<feature type="binding site" evidence="5">
    <location>
        <position position="50"/>
    </location>
    <ligand>
        <name>CoA</name>
        <dbReference type="ChEBI" id="CHEBI:57287"/>
    </ligand>
</feature>
<feature type="site" description="Important for catalytic activity" evidence="4">
    <location>
        <position position="141"/>
    </location>
</feature>
<dbReference type="EMBL" id="BMHQ01000003">
    <property type="protein sequence ID" value="GGE11752.1"/>
    <property type="molecule type" value="Genomic_DNA"/>
</dbReference>
<dbReference type="GO" id="GO:0008691">
    <property type="term" value="F:3-hydroxybutyryl-CoA dehydrogenase activity"/>
    <property type="evidence" value="ECO:0007669"/>
    <property type="project" value="TreeGrafter"/>
</dbReference>
<dbReference type="InterPro" id="IPR013328">
    <property type="entry name" value="6PGD_dom2"/>
</dbReference>
<feature type="binding site" evidence="5">
    <location>
        <position position="57"/>
    </location>
    <ligand>
        <name>CoA</name>
        <dbReference type="ChEBI" id="CHEBI:57287"/>
    </ligand>
</feature>
<evidence type="ECO:0000256" key="4">
    <source>
        <dbReference type="PIRSR" id="PIRSR000105-1"/>
    </source>
</evidence>
<keyword evidence="9" id="KW-1185">Reference proteome</keyword>
<dbReference type="SUPFAM" id="SSF51735">
    <property type="entry name" value="NAD(P)-binding Rossmann-fold domains"/>
    <property type="match status" value="1"/>
</dbReference>
<dbReference type="InterPro" id="IPR006176">
    <property type="entry name" value="3-OHacyl-CoA_DH_NAD-bd"/>
</dbReference>
<dbReference type="PANTHER" id="PTHR48075:SF5">
    <property type="entry name" value="3-HYDROXYBUTYRYL-COA DEHYDROGENASE"/>
    <property type="match status" value="1"/>
</dbReference>
<dbReference type="RefSeq" id="WP_268234825.1">
    <property type="nucleotide sequence ID" value="NZ_BMHQ01000003.1"/>
</dbReference>
<comment type="pathway">
    <text evidence="1">Lipid metabolism; butanoate metabolism.</text>
</comment>
<feature type="domain" description="3-hydroxyacyl-CoA dehydrogenase NAD binding" evidence="7">
    <location>
        <begin position="6"/>
        <end position="182"/>
    </location>
</feature>
<dbReference type="InterPro" id="IPR006108">
    <property type="entry name" value="3HC_DH_C"/>
</dbReference>
<dbReference type="Pfam" id="PF02737">
    <property type="entry name" value="3HCDH_N"/>
    <property type="match status" value="1"/>
</dbReference>
<keyword evidence="3" id="KW-0560">Oxidoreductase</keyword>
<reference evidence="8" key="2">
    <citation type="submission" date="2020-09" db="EMBL/GenBank/DDBJ databases">
        <authorList>
            <person name="Sun Q."/>
            <person name="Zhou Y."/>
        </authorList>
    </citation>
    <scope>NUCLEOTIDE SEQUENCE</scope>
    <source>
        <strain evidence="8">CGMCC 1.15179</strain>
    </source>
</reference>
<comment type="caution">
    <text evidence="8">The sequence shown here is derived from an EMBL/GenBank/DDBJ whole genome shotgun (WGS) entry which is preliminary data.</text>
</comment>
<evidence type="ECO:0000256" key="1">
    <source>
        <dbReference type="ARBA" id="ARBA00005086"/>
    </source>
</evidence>
<dbReference type="InterPro" id="IPR022694">
    <property type="entry name" value="3-OHacyl-CoA_DH"/>
</dbReference>
<proteinExistence type="inferred from homology"/>
<dbReference type="Gene3D" id="1.10.1040.10">
    <property type="entry name" value="N-(1-d-carboxylethyl)-l-norvaline Dehydrogenase, domain 2"/>
    <property type="match status" value="1"/>
</dbReference>
<dbReference type="InterPro" id="IPR008927">
    <property type="entry name" value="6-PGluconate_DH-like_C_sf"/>
</dbReference>
<evidence type="ECO:0000256" key="3">
    <source>
        <dbReference type="ARBA" id="ARBA00023002"/>
    </source>
</evidence>
<protein>
    <submittedName>
        <fullName evidence="8">3-hydroxybutyryl-CoA dehydrogenase</fullName>
    </submittedName>
</protein>
<evidence type="ECO:0000313" key="9">
    <source>
        <dbReference type="Proteomes" id="UP000625210"/>
    </source>
</evidence>
<gene>
    <name evidence="8" type="primary">hbd</name>
    <name evidence="8" type="ORF">GCM10011571_11430</name>
</gene>
<dbReference type="SUPFAM" id="SSF48179">
    <property type="entry name" value="6-phosphogluconate dehydrogenase C-terminal domain-like"/>
    <property type="match status" value="1"/>
</dbReference>
<dbReference type="PIRSF" id="PIRSF000105">
    <property type="entry name" value="HCDH"/>
    <property type="match status" value="1"/>
</dbReference>
<dbReference type="InterPro" id="IPR036291">
    <property type="entry name" value="NAD(P)-bd_dom_sf"/>
</dbReference>
<dbReference type="Pfam" id="PF00725">
    <property type="entry name" value="3HCDH"/>
    <property type="match status" value="1"/>
</dbReference>
<evidence type="ECO:0000256" key="2">
    <source>
        <dbReference type="ARBA" id="ARBA00009463"/>
    </source>
</evidence>
<dbReference type="GO" id="GO:0006635">
    <property type="term" value="P:fatty acid beta-oxidation"/>
    <property type="evidence" value="ECO:0007669"/>
    <property type="project" value="TreeGrafter"/>
</dbReference>
<name>A0A8J2VH41_9BACL</name>
<comment type="similarity">
    <text evidence="2">Belongs to the 3-hydroxyacyl-CoA dehydrogenase family.</text>
</comment>
<dbReference type="Proteomes" id="UP000625210">
    <property type="component" value="Unassembled WGS sequence"/>
</dbReference>
<dbReference type="GO" id="GO:0070403">
    <property type="term" value="F:NAD+ binding"/>
    <property type="evidence" value="ECO:0007669"/>
    <property type="project" value="InterPro"/>
</dbReference>
<feature type="domain" description="3-hydroxyacyl-CoA dehydrogenase C-terminal" evidence="6">
    <location>
        <begin position="187"/>
        <end position="283"/>
    </location>
</feature>
<evidence type="ECO:0000256" key="5">
    <source>
        <dbReference type="PIRSR" id="PIRSR000105-3"/>
    </source>
</evidence>
<evidence type="ECO:0000313" key="8">
    <source>
        <dbReference type="EMBL" id="GGE11752.1"/>
    </source>
</evidence>
<dbReference type="AlphaFoldDB" id="A0A8J2VH41"/>
<sequence>MSNIQHVVVYGGGTMGQGIAELLSKKGLEVTIIEKTKIHADHAQHQIETSLDKQLSKWGITHAEKKSILSRIDFAADESPLKHADLVIETVTEDLDEKKSVFDRCDRMCPRETILASNTSTLSLTELAAVTRRPDQVIGLHFLHPVTRLDLVEIVRGLKTSQETVDEMKAFLDRLELTGVEVFESPGFVTTRLIVTIINEAINTLMEGVATAEDIDIAMKRGFQFPYGPLEMADRFGLDSVLASMERLFREYGDTKFRPSPLLKKMVRANHLGVKTGEGFFHYDEDGDRIEKEGRLQ</sequence>
<dbReference type="FunFam" id="3.40.50.720:FF:000009">
    <property type="entry name" value="Fatty oxidation complex, alpha subunit"/>
    <property type="match status" value="1"/>
</dbReference>
<evidence type="ECO:0000259" key="6">
    <source>
        <dbReference type="Pfam" id="PF00725"/>
    </source>
</evidence>
<reference evidence="8" key="1">
    <citation type="journal article" date="2014" name="Int. J. Syst. Evol. Microbiol.">
        <title>Complete genome sequence of Corynebacterium casei LMG S-19264T (=DSM 44701T), isolated from a smear-ripened cheese.</title>
        <authorList>
            <consortium name="US DOE Joint Genome Institute (JGI-PGF)"/>
            <person name="Walter F."/>
            <person name="Albersmeier A."/>
            <person name="Kalinowski J."/>
            <person name="Ruckert C."/>
        </authorList>
    </citation>
    <scope>NUCLEOTIDE SEQUENCE</scope>
    <source>
        <strain evidence="8">CGMCC 1.15179</strain>
    </source>
</reference>
<evidence type="ECO:0000259" key="7">
    <source>
        <dbReference type="Pfam" id="PF02737"/>
    </source>
</evidence>